<gene>
    <name evidence="1" type="primary">tnpX</name>
    <name evidence="1" type="ORF">CBM2607_20423</name>
</gene>
<evidence type="ECO:0000313" key="1">
    <source>
        <dbReference type="EMBL" id="SPD48429.1"/>
    </source>
</evidence>
<name>A0A375HDJ3_9BURK</name>
<reference evidence="1 2" key="1">
    <citation type="submission" date="2018-01" db="EMBL/GenBank/DDBJ databases">
        <authorList>
            <person name="Clerissi C."/>
        </authorList>
    </citation>
    <scope>NUCLEOTIDE SEQUENCE [LARGE SCALE GENOMIC DNA]</scope>
    <source>
        <strain evidence="1">Cupriavidus taiwanensis STM 6160</strain>
    </source>
</reference>
<proteinExistence type="predicted"/>
<accession>A0A375HDJ3</accession>
<dbReference type="InterPro" id="IPR059206">
    <property type="entry name" value="Sll1717-like"/>
</dbReference>
<dbReference type="NCBIfam" id="NF047389">
    <property type="entry name" value="ATPase_Sll1717"/>
    <property type="match status" value="1"/>
</dbReference>
<dbReference type="EMBL" id="LT984806">
    <property type="protein sequence ID" value="SPD48429.1"/>
    <property type="molecule type" value="Genomic_DNA"/>
</dbReference>
<dbReference type="AlphaFoldDB" id="A0A375HDJ3"/>
<dbReference type="Proteomes" id="UP000255168">
    <property type="component" value="Chromosome I"/>
</dbReference>
<protein>
    <submittedName>
        <fullName evidence="1">Putative transposon gamma-delta 80.3 kDa protein</fullName>
    </submittedName>
</protein>
<sequence length="650" mass="74257">MFAKLVDFWGSQKAAHVIPIAPEDYQTINFRAVFKAFDGRYSYIRSVSKMIWKYGLLLEMLHHLSKHFKTRERMADFGIANDHIKRWQSISKDFFTKVSSIALPLIRKDGDMEMVIGQLHQSLEIPEIEDAFAKLMKSSAVRFFILVDRLDEGYENDEGGAAIVSGAIAVGADLNKRYEHVRVVIFQRDNILRAVQKFDPDYTRNIEGEVIPIHWDTYQLQNLVSKRLNAAFALDIENTQKIWDRCTANEASGRELQGIDGFKKCLQFTLYRPRDLLSLLNQAFYSAGREDRNTIILRDIEKTAKTISGNRLDDLKKEYSSIIPSLPSAVSMFENGNPEMNYPDAAALLSEMPLVLKSSNAGAAAEQDFAILKSDGTIRSLYSVGFIGTHDENSNTFTFCHDGRQPDRDFTAQDRILVHPCYWIALNLSRNALAPDEAEQINDEYEIKVTSVSPQIRAQRIGSLMAELGHIDEGREHADSFEEWTLTAIQTVFAGHLANVERKVNGNATQRRDIVGTNLAKSSAWERIQKDYGVRQVVFDAKNYQSVGRDEYRQMSTYLHGPYGRLGFLVTRDEDESLRAGAELDWVRELFTTEKKLIIRLSYKFFQRILGKLRNPEKHDAVDGALSTLLDNYERRYLSLQTTRATRTKR</sequence>
<organism evidence="1 2">
    <name type="scientific">Cupriavidus neocaledonicus</name>
    <dbReference type="NCBI Taxonomy" id="1040979"/>
    <lineage>
        <taxon>Bacteria</taxon>
        <taxon>Pseudomonadati</taxon>
        <taxon>Pseudomonadota</taxon>
        <taxon>Betaproteobacteria</taxon>
        <taxon>Burkholderiales</taxon>
        <taxon>Burkholderiaceae</taxon>
        <taxon>Cupriavidus</taxon>
    </lineage>
</organism>
<evidence type="ECO:0000313" key="2">
    <source>
        <dbReference type="Proteomes" id="UP000255168"/>
    </source>
</evidence>